<comment type="caution">
    <text evidence="5">The sequence shown here is derived from an EMBL/GenBank/DDBJ whole genome shotgun (WGS) entry which is preliminary data.</text>
</comment>
<dbReference type="FunFam" id="3.40.50.720:FF:000173">
    <property type="entry name" value="3-oxoacyl-[acyl-carrier protein] reductase"/>
    <property type="match status" value="1"/>
</dbReference>
<dbReference type="PANTHER" id="PTHR42879:SF2">
    <property type="entry name" value="3-OXOACYL-[ACYL-CARRIER-PROTEIN] REDUCTASE FABG"/>
    <property type="match status" value="1"/>
</dbReference>
<dbReference type="PRINTS" id="PR00081">
    <property type="entry name" value="GDHRDH"/>
</dbReference>
<feature type="domain" description="Ketoreductase" evidence="4">
    <location>
        <begin position="7"/>
        <end position="186"/>
    </location>
</feature>
<dbReference type="Pfam" id="PF00106">
    <property type="entry name" value="adh_short"/>
    <property type="match status" value="1"/>
</dbReference>
<keyword evidence="2 5" id="KW-0560">Oxidoreductase</keyword>
<sequence>MGKLDGKVALVTGSGRGIGRAIAEKLASEGARLVINDLDAEPAHETVEVLKKMGTEAVACVGNVGAPDFADRFIGTAMNTFKGIDIIVNNAGYTWDDVIQKMTDEQWYAIIDCHMTAPFRILRAAYPHVKALHAADREAGREVYRKIVNISSTSALNGNAGQMNYSSAKAGVIGMTRALSREWGRFNVNVNCVAFGLIHTRMTTADAHAGATVKIEGRDIRVGVNPEALKSHAQRNPLGRGGTPEEAAGGVYLFCSPESNYITGQTIAVAGNLQ</sequence>
<dbReference type="GO" id="GO:0004316">
    <property type="term" value="F:3-oxoacyl-[acyl-carrier-protein] reductase (NADPH) activity"/>
    <property type="evidence" value="ECO:0007669"/>
    <property type="project" value="UniProtKB-EC"/>
</dbReference>
<dbReference type="GO" id="GO:0032787">
    <property type="term" value="P:monocarboxylic acid metabolic process"/>
    <property type="evidence" value="ECO:0007669"/>
    <property type="project" value="UniProtKB-ARBA"/>
</dbReference>
<evidence type="ECO:0000313" key="6">
    <source>
        <dbReference type="Proteomes" id="UP000789704"/>
    </source>
</evidence>
<dbReference type="SUPFAM" id="SSF51735">
    <property type="entry name" value="NAD(P)-binding Rossmann-fold domains"/>
    <property type="match status" value="1"/>
</dbReference>
<evidence type="ECO:0000256" key="3">
    <source>
        <dbReference type="RuleBase" id="RU000363"/>
    </source>
</evidence>
<protein>
    <submittedName>
        <fullName evidence="5">3-oxoacyl-[acyl-carrier-protein] reductase FabG</fullName>
        <ecNumber evidence="5">1.1.1.100</ecNumber>
    </submittedName>
</protein>
<organism evidence="5 6">
    <name type="scientific">Paraburkholderia saeva</name>
    <dbReference type="NCBI Taxonomy" id="2777537"/>
    <lineage>
        <taxon>Bacteria</taxon>
        <taxon>Pseudomonadati</taxon>
        <taxon>Pseudomonadota</taxon>
        <taxon>Betaproteobacteria</taxon>
        <taxon>Burkholderiales</taxon>
        <taxon>Burkholderiaceae</taxon>
        <taxon>Paraburkholderia</taxon>
    </lineage>
</organism>
<dbReference type="InterPro" id="IPR002347">
    <property type="entry name" value="SDR_fam"/>
</dbReference>
<reference evidence="5" key="1">
    <citation type="submission" date="2021-04" db="EMBL/GenBank/DDBJ databases">
        <authorList>
            <person name="Vanwijnsberghe S."/>
        </authorList>
    </citation>
    <scope>NUCLEOTIDE SEQUENCE</scope>
    <source>
        <strain evidence="5">LMG 31841</strain>
    </source>
</reference>
<name>A0A9N8X4L7_9BURK</name>
<evidence type="ECO:0000313" key="5">
    <source>
        <dbReference type="EMBL" id="CAG4913270.1"/>
    </source>
</evidence>
<keyword evidence="6" id="KW-1185">Reference proteome</keyword>
<dbReference type="InterPro" id="IPR036291">
    <property type="entry name" value="NAD(P)-bd_dom_sf"/>
</dbReference>
<dbReference type="InterPro" id="IPR057326">
    <property type="entry name" value="KR_dom"/>
</dbReference>
<dbReference type="SMART" id="SM00822">
    <property type="entry name" value="PKS_KR"/>
    <property type="match status" value="1"/>
</dbReference>
<dbReference type="PROSITE" id="PS00061">
    <property type="entry name" value="ADH_SHORT"/>
    <property type="match status" value="1"/>
</dbReference>
<dbReference type="RefSeq" id="WP_228881090.1">
    <property type="nucleotide sequence ID" value="NZ_CAJQYX010000005.1"/>
</dbReference>
<gene>
    <name evidence="5" type="primary">fabG_12</name>
    <name evidence="5" type="ORF">LMG31841_04255</name>
</gene>
<dbReference type="EMBL" id="CAJQZC010000008">
    <property type="protein sequence ID" value="CAG4913270.1"/>
    <property type="molecule type" value="Genomic_DNA"/>
</dbReference>
<dbReference type="InterPro" id="IPR020904">
    <property type="entry name" value="Sc_DH/Rdtase_CS"/>
</dbReference>
<dbReference type="AlphaFoldDB" id="A0A9N8X4L7"/>
<dbReference type="PANTHER" id="PTHR42879">
    <property type="entry name" value="3-OXOACYL-(ACYL-CARRIER-PROTEIN) REDUCTASE"/>
    <property type="match status" value="1"/>
</dbReference>
<dbReference type="PRINTS" id="PR00080">
    <property type="entry name" value="SDRFAMILY"/>
</dbReference>
<dbReference type="Proteomes" id="UP000789704">
    <property type="component" value="Unassembled WGS sequence"/>
</dbReference>
<dbReference type="Gene3D" id="3.40.50.720">
    <property type="entry name" value="NAD(P)-binding Rossmann-like Domain"/>
    <property type="match status" value="1"/>
</dbReference>
<evidence type="ECO:0000256" key="1">
    <source>
        <dbReference type="ARBA" id="ARBA00006484"/>
    </source>
</evidence>
<evidence type="ECO:0000259" key="4">
    <source>
        <dbReference type="SMART" id="SM00822"/>
    </source>
</evidence>
<evidence type="ECO:0000256" key="2">
    <source>
        <dbReference type="ARBA" id="ARBA00023002"/>
    </source>
</evidence>
<dbReference type="InterPro" id="IPR050259">
    <property type="entry name" value="SDR"/>
</dbReference>
<proteinExistence type="inferred from homology"/>
<accession>A0A9N8X4L7</accession>
<dbReference type="EC" id="1.1.1.100" evidence="5"/>
<comment type="similarity">
    <text evidence="1 3">Belongs to the short-chain dehydrogenases/reductases (SDR) family.</text>
</comment>